<comment type="caution">
    <text evidence="2">The sequence shown here is derived from an EMBL/GenBank/DDBJ whole genome shotgun (WGS) entry which is preliminary data.</text>
</comment>
<feature type="signal peptide" evidence="1">
    <location>
        <begin position="1"/>
        <end position="23"/>
    </location>
</feature>
<dbReference type="AlphaFoldDB" id="A0A5B0MPC3"/>
<sequence>MKATFPCIFLVILTVLLATPAMGWFKEKSAPVAPDPLVKGWTLGPGLSKDDPEAHLIIANGHGLKFHPSGSGKWMVENEFKRRILIRVHIKDNDGKLIHFNVTLGARTYYTNLDIPHSKGLIPGLARTHSHQLDPTTLCAMLKPSALRALEYIAGVLVPSRKEARFFIFEFADLQVEEYLH</sequence>
<keyword evidence="1" id="KW-0732">Signal</keyword>
<name>A0A5B0MPC3_PUCGR</name>
<dbReference type="Proteomes" id="UP000324748">
    <property type="component" value="Unassembled WGS sequence"/>
</dbReference>
<feature type="chain" id="PRO_5022908966" evidence="1">
    <location>
        <begin position="24"/>
        <end position="181"/>
    </location>
</feature>
<reference evidence="2 3" key="1">
    <citation type="submission" date="2019-05" db="EMBL/GenBank/DDBJ databases">
        <title>Emergence of the Ug99 lineage of the wheat stem rust pathogen through somatic hybridization.</title>
        <authorList>
            <person name="Li F."/>
            <person name="Upadhyaya N.M."/>
            <person name="Sperschneider J."/>
            <person name="Matny O."/>
            <person name="Nguyen-Phuc H."/>
            <person name="Mago R."/>
            <person name="Raley C."/>
            <person name="Miller M.E."/>
            <person name="Silverstein K.A.T."/>
            <person name="Henningsen E."/>
            <person name="Hirsch C.D."/>
            <person name="Visser B."/>
            <person name="Pretorius Z.A."/>
            <person name="Steffenson B.J."/>
            <person name="Schwessinger B."/>
            <person name="Dodds P.N."/>
            <person name="Figueroa M."/>
        </authorList>
    </citation>
    <scope>NUCLEOTIDE SEQUENCE [LARGE SCALE GENOMIC DNA]</scope>
    <source>
        <strain evidence="2">21-0</strain>
    </source>
</reference>
<organism evidence="2 3">
    <name type="scientific">Puccinia graminis f. sp. tritici</name>
    <dbReference type="NCBI Taxonomy" id="56615"/>
    <lineage>
        <taxon>Eukaryota</taxon>
        <taxon>Fungi</taxon>
        <taxon>Dikarya</taxon>
        <taxon>Basidiomycota</taxon>
        <taxon>Pucciniomycotina</taxon>
        <taxon>Pucciniomycetes</taxon>
        <taxon>Pucciniales</taxon>
        <taxon>Pucciniaceae</taxon>
        <taxon>Puccinia</taxon>
    </lineage>
</organism>
<evidence type="ECO:0000313" key="2">
    <source>
        <dbReference type="EMBL" id="KAA1078332.1"/>
    </source>
</evidence>
<proteinExistence type="predicted"/>
<dbReference type="EMBL" id="VSWC01000144">
    <property type="protein sequence ID" value="KAA1078332.1"/>
    <property type="molecule type" value="Genomic_DNA"/>
</dbReference>
<accession>A0A5B0MPC3</accession>
<protein>
    <submittedName>
        <fullName evidence="2">Uncharacterized protein</fullName>
    </submittedName>
</protein>
<evidence type="ECO:0000313" key="3">
    <source>
        <dbReference type="Proteomes" id="UP000324748"/>
    </source>
</evidence>
<gene>
    <name evidence="2" type="ORF">PGT21_033692</name>
</gene>
<keyword evidence="3" id="KW-1185">Reference proteome</keyword>
<evidence type="ECO:0000256" key="1">
    <source>
        <dbReference type="SAM" id="SignalP"/>
    </source>
</evidence>